<organism evidence="1 2">
    <name type="scientific">Iphiclides podalirius</name>
    <name type="common">scarce swallowtail</name>
    <dbReference type="NCBI Taxonomy" id="110791"/>
    <lineage>
        <taxon>Eukaryota</taxon>
        <taxon>Metazoa</taxon>
        <taxon>Ecdysozoa</taxon>
        <taxon>Arthropoda</taxon>
        <taxon>Hexapoda</taxon>
        <taxon>Insecta</taxon>
        <taxon>Pterygota</taxon>
        <taxon>Neoptera</taxon>
        <taxon>Endopterygota</taxon>
        <taxon>Lepidoptera</taxon>
        <taxon>Glossata</taxon>
        <taxon>Ditrysia</taxon>
        <taxon>Papilionoidea</taxon>
        <taxon>Papilionidae</taxon>
        <taxon>Papilioninae</taxon>
        <taxon>Iphiclides</taxon>
    </lineage>
</organism>
<sequence>MFSSGDHESEDVGRPSRATDDIVRVAGNRWMLMEKCRSLWHFKGEGLGSTVEVLWLMMMVPHFAGEKCGSVRRPARVAYDIQRTLVRQKAVSAISAARAHSPVITGNLMLITIIYLYAAPQRWLPSRCGVAPNWPLLCRVKGQIRVDGDAILIARCSVRRHENRHMRRAGKNGYPIQF</sequence>
<feature type="non-terminal residue" evidence="1">
    <location>
        <position position="178"/>
    </location>
</feature>
<dbReference type="Proteomes" id="UP000837857">
    <property type="component" value="Chromosome 17"/>
</dbReference>
<evidence type="ECO:0000313" key="2">
    <source>
        <dbReference type="Proteomes" id="UP000837857"/>
    </source>
</evidence>
<accession>A0ABN8I2Y8</accession>
<name>A0ABN8I2Y8_9NEOP</name>
<reference evidence="1" key="1">
    <citation type="submission" date="2022-03" db="EMBL/GenBank/DDBJ databases">
        <authorList>
            <person name="Martin H S."/>
        </authorList>
    </citation>
    <scope>NUCLEOTIDE SEQUENCE</scope>
</reference>
<proteinExistence type="predicted"/>
<evidence type="ECO:0000313" key="1">
    <source>
        <dbReference type="EMBL" id="CAH2047553.1"/>
    </source>
</evidence>
<gene>
    <name evidence="1" type="ORF">IPOD504_LOCUS5830</name>
</gene>
<keyword evidence="2" id="KW-1185">Reference proteome</keyword>
<dbReference type="EMBL" id="OW152829">
    <property type="protein sequence ID" value="CAH2047553.1"/>
    <property type="molecule type" value="Genomic_DNA"/>
</dbReference>
<protein>
    <submittedName>
        <fullName evidence="1">Uncharacterized protein</fullName>
    </submittedName>
</protein>